<dbReference type="EC" id="3.2.1.51" evidence="3"/>
<dbReference type="InterPro" id="IPR057739">
    <property type="entry name" value="Glyco_hydro_29_N"/>
</dbReference>
<protein>
    <recommendedName>
        <fullName evidence="3">alpha-L-fucosidase</fullName>
        <ecNumber evidence="3">3.2.1.51</ecNumber>
    </recommendedName>
</protein>
<reference evidence="9 10" key="1">
    <citation type="submission" date="2020-08" db="EMBL/GenBank/DDBJ databases">
        <title>Genome public.</title>
        <authorList>
            <person name="Liu C."/>
            <person name="Sun Q."/>
        </authorList>
    </citation>
    <scope>NUCLEOTIDE SEQUENCE [LARGE SCALE GENOMIC DNA]</scope>
    <source>
        <strain evidence="9 10">M27</strain>
    </source>
</reference>
<comment type="similarity">
    <text evidence="2">Belongs to the glycosyl hydrolase 29 family.</text>
</comment>
<dbReference type="PRINTS" id="PR00741">
    <property type="entry name" value="GLHYDRLASE29"/>
</dbReference>
<dbReference type="InterPro" id="IPR016286">
    <property type="entry name" value="FUC_metazoa-typ"/>
</dbReference>
<proteinExistence type="inferred from homology"/>
<dbReference type="EMBL" id="JACOOE010000013">
    <property type="protein sequence ID" value="MBC5606924.1"/>
    <property type="molecule type" value="Genomic_DNA"/>
</dbReference>
<dbReference type="SMART" id="SM00812">
    <property type="entry name" value="Alpha_L_fucos"/>
    <property type="match status" value="1"/>
</dbReference>
<dbReference type="InterPro" id="IPR013780">
    <property type="entry name" value="Glyco_hydro_b"/>
</dbReference>
<evidence type="ECO:0000256" key="5">
    <source>
        <dbReference type="ARBA" id="ARBA00022801"/>
    </source>
</evidence>
<dbReference type="Gene3D" id="2.60.40.1180">
    <property type="entry name" value="Golgi alpha-mannosidase II"/>
    <property type="match status" value="1"/>
</dbReference>
<comment type="caution">
    <text evidence="9">The sequence shown here is derived from an EMBL/GenBank/DDBJ whole genome shotgun (WGS) entry which is preliminary data.</text>
</comment>
<comment type="function">
    <text evidence="1">Alpha-L-fucosidase is responsible for hydrolyzing the alpha-1,6-linked fucose joined to the reducing-end N-acetylglucosamine of the carbohydrate moieties of glycoproteins.</text>
</comment>
<evidence type="ECO:0000256" key="1">
    <source>
        <dbReference type="ARBA" id="ARBA00004071"/>
    </source>
</evidence>
<dbReference type="Gene3D" id="3.20.20.80">
    <property type="entry name" value="Glycosidases"/>
    <property type="match status" value="1"/>
</dbReference>
<dbReference type="PANTHER" id="PTHR10030:SF37">
    <property type="entry name" value="ALPHA-L-FUCOSIDASE-RELATED"/>
    <property type="match status" value="1"/>
</dbReference>
<dbReference type="Proteomes" id="UP000600600">
    <property type="component" value="Unassembled WGS sequence"/>
</dbReference>
<evidence type="ECO:0000256" key="7">
    <source>
        <dbReference type="SAM" id="SignalP"/>
    </source>
</evidence>
<feature type="chain" id="PRO_5047287800" description="alpha-L-fucosidase" evidence="7">
    <location>
        <begin position="28"/>
        <end position="626"/>
    </location>
</feature>
<dbReference type="SUPFAM" id="SSF51445">
    <property type="entry name" value="(Trans)glycosidases"/>
    <property type="match status" value="1"/>
</dbReference>
<keyword evidence="10" id="KW-1185">Reference proteome</keyword>
<accession>A0ABR7CGK3</accession>
<evidence type="ECO:0000313" key="9">
    <source>
        <dbReference type="EMBL" id="MBC5606924.1"/>
    </source>
</evidence>
<feature type="signal peptide" evidence="7">
    <location>
        <begin position="1"/>
        <end position="27"/>
    </location>
</feature>
<dbReference type="InterPro" id="IPR000933">
    <property type="entry name" value="Glyco_hydro_29"/>
</dbReference>
<keyword evidence="4 7" id="KW-0732">Signal</keyword>
<organism evidence="9 10">
    <name type="scientific">Bacteroides difficilis</name>
    <dbReference type="NCBI Taxonomy" id="2763021"/>
    <lineage>
        <taxon>Bacteria</taxon>
        <taxon>Pseudomonadati</taxon>
        <taxon>Bacteroidota</taxon>
        <taxon>Bacteroidia</taxon>
        <taxon>Bacteroidales</taxon>
        <taxon>Bacteroidaceae</taxon>
        <taxon>Bacteroides</taxon>
    </lineage>
</organism>
<keyword evidence="5" id="KW-0378">Hydrolase</keyword>
<evidence type="ECO:0000259" key="8">
    <source>
        <dbReference type="Pfam" id="PF01120"/>
    </source>
</evidence>
<gene>
    <name evidence="9" type="ORF">H8S67_19985</name>
</gene>
<evidence type="ECO:0000256" key="3">
    <source>
        <dbReference type="ARBA" id="ARBA00012662"/>
    </source>
</evidence>
<dbReference type="InterPro" id="IPR017853">
    <property type="entry name" value="GH"/>
</dbReference>
<feature type="domain" description="Glycoside hydrolase family 29 N-terminal" evidence="8">
    <location>
        <begin position="41"/>
        <end position="374"/>
    </location>
</feature>
<evidence type="ECO:0000256" key="2">
    <source>
        <dbReference type="ARBA" id="ARBA00007951"/>
    </source>
</evidence>
<evidence type="ECO:0000256" key="6">
    <source>
        <dbReference type="ARBA" id="ARBA00023295"/>
    </source>
</evidence>
<keyword evidence="6" id="KW-0326">Glycosidase</keyword>
<evidence type="ECO:0000313" key="10">
    <source>
        <dbReference type="Proteomes" id="UP000600600"/>
    </source>
</evidence>
<dbReference type="PANTHER" id="PTHR10030">
    <property type="entry name" value="ALPHA-L-FUCOSIDASE"/>
    <property type="match status" value="1"/>
</dbReference>
<name>A0ABR7CGK3_9BACE</name>
<dbReference type="Pfam" id="PF01120">
    <property type="entry name" value="Alpha_L_fucos"/>
    <property type="match status" value="1"/>
</dbReference>
<sequence>MKSIMNSIAAFLCAGSLLFSFPSTLVAQKCYPIPTLESLIPQKEELDQRMKWFDEVRFGMFIHWGVYSSLSGTWNGIRYQGYGEHIQRMAKIPIAEYREKVAGTFNPQQFSAKEWVKLAKDAGMGYLVITAKHHDGFAMYDSEVSDYNIVKATPFGRDPIRELERECRKAGLKFGLYYSQAFDWGEKDAPGNDWDYRNPGGDLLLNGRDWWKKDSLFLKEHARKYVCGKAIPQLEELIRKYRPDLIWFDTPHKLPEEENLRIVAAVRRLAPNVVINGRAVEDCADYASTSDRPAEFHVMPRYWEGIPTTNNSFAYNANDTVYKSDAHFVRLLVKAAARGGNILMNVGPKGNGGIDVPDRRILQGIARWWKINGEESIRGTQRTPLTVQSWGESTCKGDTLYLHIFQWPHEGRLLVGGLKNPVKKAWLLSDSSKELSWESKGKDVCLAVPRECPDSIDTVIAVVCDGEPMVDDRRLLNGDMTETLRTFDAQLEGGLRYGSEAERFSYVQNWRELKDAVLWKARLAKETVYDVYVRYAAPERKKSELIEGDAGKELKKETLGGAGEYEIHFANQKMTHVVSQGDFIREHIGQITLPAGDLDIRVKAGDIKGDELFRLRSLILVPVNSK</sequence>
<evidence type="ECO:0000256" key="4">
    <source>
        <dbReference type="ARBA" id="ARBA00022729"/>
    </source>
</evidence>
<dbReference type="RefSeq" id="WP_186968398.1">
    <property type="nucleotide sequence ID" value="NZ_JACOOE010000013.1"/>
</dbReference>